<dbReference type="Gene3D" id="3.40.50.300">
    <property type="entry name" value="P-loop containing nucleotide triphosphate hydrolases"/>
    <property type="match status" value="1"/>
</dbReference>
<dbReference type="OrthoDB" id="424823at2759"/>
<feature type="domain" description="G" evidence="1">
    <location>
        <begin position="51"/>
        <end position="143"/>
    </location>
</feature>
<keyword evidence="3" id="KW-1185">Reference proteome</keyword>
<dbReference type="GO" id="GO:0005737">
    <property type="term" value="C:cytoplasm"/>
    <property type="evidence" value="ECO:0007669"/>
    <property type="project" value="TreeGrafter"/>
</dbReference>
<evidence type="ECO:0000313" key="3">
    <source>
        <dbReference type="Proteomes" id="UP000700334"/>
    </source>
</evidence>
<feature type="non-terminal residue" evidence="2">
    <location>
        <position position="1"/>
    </location>
</feature>
<dbReference type="InterPro" id="IPR006073">
    <property type="entry name" value="GTP-bd"/>
</dbReference>
<dbReference type="EMBL" id="JAGFMF010011870">
    <property type="protein sequence ID" value="KAG8510411.1"/>
    <property type="molecule type" value="Genomic_DNA"/>
</dbReference>
<dbReference type="SUPFAM" id="SSF52540">
    <property type="entry name" value="P-loop containing nucleoside triphosphate hydrolases"/>
    <property type="match status" value="1"/>
</dbReference>
<reference evidence="2" key="1">
    <citation type="journal article" date="2021" name="Evol. Appl.">
        <title>The genome of the Pyrenean desman and the effects of bottlenecks and inbreeding on the genomic landscape of an endangered species.</title>
        <authorList>
            <person name="Escoda L."/>
            <person name="Castresana J."/>
        </authorList>
    </citation>
    <scope>NUCLEOTIDE SEQUENCE</scope>
    <source>
        <strain evidence="2">IBE-C5619</strain>
    </source>
</reference>
<dbReference type="GO" id="GO:0016887">
    <property type="term" value="F:ATP hydrolysis activity"/>
    <property type="evidence" value="ECO:0007669"/>
    <property type="project" value="TreeGrafter"/>
</dbReference>
<dbReference type="PANTHER" id="PTHR23305">
    <property type="entry name" value="OBG GTPASE FAMILY"/>
    <property type="match status" value="1"/>
</dbReference>
<dbReference type="PRINTS" id="PR00326">
    <property type="entry name" value="GTP1OBG"/>
</dbReference>
<dbReference type="Proteomes" id="UP000700334">
    <property type="component" value="Unassembled WGS sequence"/>
</dbReference>
<proteinExistence type="predicted"/>
<evidence type="ECO:0000313" key="2">
    <source>
        <dbReference type="EMBL" id="KAG8510411.1"/>
    </source>
</evidence>
<dbReference type="GO" id="GO:0005525">
    <property type="term" value="F:GTP binding"/>
    <property type="evidence" value="ECO:0007669"/>
    <property type="project" value="InterPro"/>
</dbReference>
<dbReference type="PANTHER" id="PTHR23305:SF11">
    <property type="entry name" value="OBG-LIKE ATPASE 1"/>
    <property type="match status" value="1"/>
</dbReference>
<gene>
    <name evidence="2" type="ORF">J0S82_018415</name>
</gene>
<name>A0A8J6DJG4_GALPY</name>
<organism evidence="2 3">
    <name type="scientific">Galemys pyrenaicus</name>
    <name type="common">Iberian desman</name>
    <name type="synonym">Pyrenean desman</name>
    <dbReference type="NCBI Taxonomy" id="202257"/>
    <lineage>
        <taxon>Eukaryota</taxon>
        <taxon>Metazoa</taxon>
        <taxon>Chordata</taxon>
        <taxon>Craniata</taxon>
        <taxon>Vertebrata</taxon>
        <taxon>Euteleostomi</taxon>
        <taxon>Mammalia</taxon>
        <taxon>Eutheria</taxon>
        <taxon>Laurasiatheria</taxon>
        <taxon>Eulipotyphla</taxon>
        <taxon>Talpidae</taxon>
        <taxon>Galemys</taxon>
    </lineage>
</organism>
<dbReference type="AlphaFoldDB" id="A0A8J6DJG4"/>
<evidence type="ECO:0000259" key="1">
    <source>
        <dbReference type="Pfam" id="PF01926"/>
    </source>
</evidence>
<comment type="caution">
    <text evidence="2">The sequence shown here is derived from an EMBL/GenBank/DDBJ whole genome shotgun (WGS) entry which is preliminary data.</text>
</comment>
<sequence length="179" mass="20007">KVGPIFHCHWYPIVITQPSTMPHNKESNEEKSPLITGKFGTSLKNGTLKLPNVGKSTFFNAFNSQALAVNVPFCTTESRVHAPNEIFDFLCHHKPLSKTPAFLNAVDIASLVTVTHNEQEMGNAFLSHIHVCNGIIHVAHVFENEIIHVQVKHKHAPLGKRRLPKLQERATQILNNDSL</sequence>
<feature type="non-terminal residue" evidence="2">
    <location>
        <position position="179"/>
    </location>
</feature>
<dbReference type="InterPro" id="IPR027417">
    <property type="entry name" value="P-loop_NTPase"/>
</dbReference>
<dbReference type="Pfam" id="PF01926">
    <property type="entry name" value="MMR_HSR1"/>
    <property type="match status" value="1"/>
</dbReference>
<accession>A0A8J6DJG4</accession>
<protein>
    <submittedName>
        <fullName evidence="2">Obg-like ATPase 1</fullName>
    </submittedName>
</protein>